<dbReference type="EMBL" id="HBUF01564153">
    <property type="protein sequence ID" value="CAG6763762.1"/>
    <property type="molecule type" value="Transcribed_RNA"/>
</dbReference>
<dbReference type="PANTHER" id="PTHR37162:SF1">
    <property type="entry name" value="BED-TYPE DOMAIN-CONTAINING PROTEIN"/>
    <property type="match status" value="1"/>
</dbReference>
<dbReference type="EMBL" id="HBUF01564151">
    <property type="protein sequence ID" value="CAG6763760.1"/>
    <property type="molecule type" value="Transcribed_RNA"/>
</dbReference>
<protein>
    <submittedName>
        <fullName evidence="1">Uncharacterized protein</fullName>
    </submittedName>
</protein>
<dbReference type="EMBL" id="HBUF01564154">
    <property type="protein sequence ID" value="CAG6763763.1"/>
    <property type="molecule type" value="Transcribed_RNA"/>
</dbReference>
<dbReference type="PANTHER" id="PTHR37162">
    <property type="entry name" value="HAT FAMILY DIMERISATION DOMAINCONTAINING PROTEIN-RELATED"/>
    <property type="match status" value="1"/>
</dbReference>
<dbReference type="AlphaFoldDB" id="A0A8D9AGW7"/>
<dbReference type="EMBL" id="HBUF01564152">
    <property type="protein sequence ID" value="CAG6763761.1"/>
    <property type="molecule type" value="Transcribed_RNA"/>
</dbReference>
<dbReference type="SUPFAM" id="SSF53098">
    <property type="entry name" value="Ribonuclease H-like"/>
    <property type="match status" value="1"/>
</dbReference>
<organism evidence="1">
    <name type="scientific">Cacopsylla melanoneura</name>
    <dbReference type="NCBI Taxonomy" id="428564"/>
    <lineage>
        <taxon>Eukaryota</taxon>
        <taxon>Metazoa</taxon>
        <taxon>Ecdysozoa</taxon>
        <taxon>Arthropoda</taxon>
        <taxon>Hexapoda</taxon>
        <taxon>Insecta</taxon>
        <taxon>Pterygota</taxon>
        <taxon>Neoptera</taxon>
        <taxon>Paraneoptera</taxon>
        <taxon>Hemiptera</taxon>
        <taxon>Sternorrhyncha</taxon>
        <taxon>Psylloidea</taxon>
        <taxon>Psyllidae</taxon>
        <taxon>Psyllinae</taxon>
        <taxon>Cacopsylla</taxon>
    </lineage>
</organism>
<dbReference type="InterPro" id="IPR012337">
    <property type="entry name" value="RNaseH-like_sf"/>
</dbReference>
<sequence>MIKDEYEEEKKNRQWYRQKFNDYWYNDPQLGSWIDKPTKTDQTAYCKYCDVNITGSKTIMIRHAQSSRHIQKIEDARVVEIKEVTKIKKPSSYIEVSKKQLELVDAVRQAEIRLCAYIAEHNLPMSLMDTLPGLIKSLDPDSKVLKNIHCSHTKTAYILKNALAVDTLNHLNKKLENNLFSLLVDDSQKFLTLVVRYYDEETRDVDDSFLNVLDVDSSWNSLELFQQIMSFLRSIKVPVTNLLALAQYSSSTTTETTSERLQEISQYVYVPGCVSHGFHLCASEACKELPTAIEDLCNDIYKFIQKKPKRSTELKEMQNHLNMKFRNLLKLNTTGRISSIAQVIERIVENWDALLSYFSLAAVEEKEEKAETILQTMRNPVFKAYFLFLNFFLPSVDNLFQETQSKSTCLPALLTCVADQLKTILKHYMQPNYVDETPISSFSPEDNRYVLPLDEIYFGTDVTCLKLQLDPIFYNDIQDFQIRCLNFYVEFCKQLLKRVDFSDPVLNNLLMLNPPKCKSEFYPSFVPLAKLFPNLADEKTYEQLDREWRLVKYCSTLKPDLEFMTFWNQVFEMRYGVADARLKCPLLTKFVKAMCCLPHSSGATESIFTSVSLNNMKLKTRRETPMINSLLLTKDKLKRSSAKDFEISDELMVLAKAAKIKVEQKSKQ</sequence>
<accession>A0A8D9AGW7</accession>
<name>A0A8D9AGW7_9HEMI</name>
<evidence type="ECO:0000313" key="1">
    <source>
        <dbReference type="EMBL" id="CAG6763761.1"/>
    </source>
</evidence>
<proteinExistence type="predicted"/>
<reference evidence="1" key="1">
    <citation type="submission" date="2021-05" db="EMBL/GenBank/DDBJ databases">
        <authorList>
            <person name="Alioto T."/>
            <person name="Alioto T."/>
            <person name="Gomez Garrido J."/>
        </authorList>
    </citation>
    <scope>NUCLEOTIDE SEQUENCE</scope>
</reference>